<sequence>MDRLLCCVTRRESRKVNKTIGLETFEERRTRWRSIRLMYLTMFVMSTGFTIILTAVWPYLTKLDPNVGKEFLGFVTAAGPLAETIFSPILGYWSNKSGSARQPLLATLALMVLASAGYSLLEAFPASTAKYWMIITRFLIGVSAANVTVIRSYISAATTLDERTGATSILALCQVMGYIFGPVVQSILTSLLGNDGFPIIEGFISMNMYTSVGWVIVVLSSINFVLLLPQFFTEQHIAVREEMKTQGISTPLPDSQPVWKKSKLDYLAAFSLIFGYFVLVFNIALLENLGIPIVMDQFAWTNEEAVYYMGIVMAVGAIISVTVIALLKFVCKYISEANLVIYGGFLFMFIGRLAYIPWGDAPPQLQFSHEHNLTNAVGCPVVEQPWCEFTPAMTLPQVLIGYLFLSIGYPIGVTLLFSIFSKILGSRPQGVWMGLMMGTGSFARAIGSIVLSIMYVELGTTLTFSITSIMILAYGVWLVLVHKRLKPNDRAVLASPRQVRMIVLKENMNGKGGNAPIADEERQALRQ</sequence>
<keyword evidence="5 6" id="KW-0472">Membrane</keyword>
<dbReference type="InterPro" id="IPR020846">
    <property type="entry name" value="MFS_dom"/>
</dbReference>
<gene>
    <name evidence="8" type="ORF">CLODIP_2_CD07461</name>
</gene>
<evidence type="ECO:0000256" key="4">
    <source>
        <dbReference type="ARBA" id="ARBA00022989"/>
    </source>
</evidence>
<dbReference type="EMBL" id="CADEPI010000028">
    <property type="protein sequence ID" value="CAB3367034.1"/>
    <property type="molecule type" value="Genomic_DNA"/>
</dbReference>
<feature type="transmembrane region" description="Helical" evidence="6">
    <location>
        <begin position="462"/>
        <end position="481"/>
    </location>
</feature>
<dbReference type="Pfam" id="PF07690">
    <property type="entry name" value="MFS_1"/>
    <property type="match status" value="1"/>
</dbReference>
<dbReference type="GO" id="GO:0022857">
    <property type="term" value="F:transmembrane transporter activity"/>
    <property type="evidence" value="ECO:0007669"/>
    <property type="project" value="InterPro"/>
</dbReference>
<feature type="transmembrane region" description="Helical" evidence="6">
    <location>
        <begin position="305"/>
        <end position="327"/>
    </location>
</feature>
<evidence type="ECO:0000256" key="2">
    <source>
        <dbReference type="ARBA" id="ARBA00022448"/>
    </source>
</evidence>
<dbReference type="Gene3D" id="1.20.1250.20">
    <property type="entry name" value="MFS general substrate transporter like domains"/>
    <property type="match status" value="1"/>
</dbReference>
<evidence type="ECO:0000256" key="5">
    <source>
        <dbReference type="ARBA" id="ARBA00023136"/>
    </source>
</evidence>
<organism evidence="8 9">
    <name type="scientific">Cloeon dipterum</name>
    <dbReference type="NCBI Taxonomy" id="197152"/>
    <lineage>
        <taxon>Eukaryota</taxon>
        <taxon>Metazoa</taxon>
        <taxon>Ecdysozoa</taxon>
        <taxon>Arthropoda</taxon>
        <taxon>Hexapoda</taxon>
        <taxon>Insecta</taxon>
        <taxon>Pterygota</taxon>
        <taxon>Palaeoptera</taxon>
        <taxon>Ephemeroptera</taxon>
        <taxon>Pisciforma</taxon>
        <taxon>Baetidae</taxon>
        <taxon>Cloeon</taxon>
    </lineage>
</organism>
<dbReference type="InterPro" id="IPR051068">
    <property type="entry name" value="MFS_Domain-Containing_Protein"/>
</dbReference>
<feature type="transmembrane region" description="Helical" evidence="6">
    <location>
        <begin position="432"/>
        <end position="456"/>
    </location>
</feature>
<comment type="subcellular location">
    <subcellularLocation>
        <location evidence="1">Endomembrane system</location>
        <topology evidence="1">Multi-pass membrane protein</topology>
    </subcellularLocation>
</comment>
<feature type="transmembrane region" description="Helical" evidence="6">
    <location>
        <begin position="208"/>
        <end position="228"/>
    </location>
</feature>
<evidence type="ECO:0000259" key="7">
    <source>
        <dbReference type="PROSITE" id="PS50850"/>
    </source>
</evidence>
<dbReference type="InterPro" id="IPR036259">
    <property type="entry name" value="MFS_trans_sf"/>
</dbReference>
<evidence type="ECO:0000313" key="9">
    <source>
        <dbReference type="Proteomes" id="UP000494165"/>
    </source>
</evidence>
<feature type="transmembrane region" description="Helical" evidence="6">
    <location>
        <begin position="266"/>
        <end position="285"/>
    </location>
</feature>
<feature type="transmembrane region" description="Helical" evidence="6">
    <location>
        <begin position="71"/>
        <end position="93"/>
    </location>
</feature>
<dbReference type="Proteomes" id="UP000494165">
    <property type="component" value="Unassembled WGS sequence"/>
</dbReference>
<evidence type="ECO:0000313" key="8">
    <source>
        <dbReference type="EMBL" id="CAB3367034.1"/>
    </source>
</evidence>
<dbReference type="InterPro" id="IPR011701">
    <property type="entry name" value="MFS"/>
</dbReference>
<dbReference type="PANTHER" id="PTHR23510:SF3">
    <property type="entry name" value="MAJOR FACILITATOR SUPERFAMILY DOMAIN-CONTAINING PROTEIN 8"/>
    <property type="match status" value="1"/>
</dbReference>
<dbReference type="PANTHER" id="PTHR23510">
    <property type="entry name" value="INNER MEMBRANE TRANSPORT PROTEIN YAJR"/>
    <property type="match status" value="1"/>
</dbReference>
<feature type="transmembrane region" description="Helical" evidence="6">
    <location>
        <begin position="131"/>
        <end position="154"/>
    </location>
</feature>
<protein>
    <recommendedName>
        <fullName evidence="7">Major facilitator superfamily (MFS) profile domain-containing protein</fullName>
    </recommendedName>
</protein>
<dbReference type="AlphaFoldDB" id="A0A8S1CDG7"/>
<dbReference type="GO" id="GO:0005765">
    <property type="term" value="C:lysosomal membrane"/>
    <property type="evidence" value="ECO:0007669"/>
    <property type="project" value="TreeGrafter"/>
</dbReference>
<dbReference type="PROSITE" id="PS50850">
    <property type="entry name" value="MFS"/>
    <property type="match status" value="1"/>
</dbReference>
<keyword evidence="2" id="KW-0813">Transport</keyword>
<accession>A0A8S1CDG7</accession>
<evidence type="ECO:0000256" key="3">
    <source>
        <dbReference type="ARBA" id="ARBA00022692"/>
    </source>
</evidence>
<feature type="transmembrane region" description="Helical" evidence="6">
    <location>
        <begin position="105"/>
        <end position="125"/>
    </location>
</feature>
<feature type="transmembrane region" description="Helical" evidence="6">
    <location>
        <begin position="339"/>
        <end position="358"/>
    </location>
</feature>
<dbReference type="CDD" id="cd17326">
    <property type="entry name" value="MFS_MFSD8"/>
    <property type="match status" value="1"/>
</dbReference>
<comment type="caution">
    <text evidence="8">The sequence shown here is derived from an EMBL/GenBank/DDBJ whole genome shotgun (WGS) entry which is preliminary data.</text>
</comment>
<name>A0A8S1CDG7_9INSE</name>
<evidence type="ECO:0000256" key="1">
    <source>
        <dbReference type="ARBA" id="ARBA00004127"/>
    </source>
</evidence>
<feature type="transmembrane region" description="Helical" evidence="6">
    <location>
        <begin position="166"/>
        <end position="188"/>
    </location>
</feature>
<dbReference type="SUPFAM" id="SSF103473">
    <property type="entry name" value="MFS general substrate transporter"/>
    <property type="match status" value="1"/>
</dbReference>
<feature type="transmembrane region" description="Helical" evidence="6">
    <location>
        <begin position="399"/>
        <end position="420"/>
    </location>
</feature>
<dbReference type="OrthoDB" id="370281at2759"/>
<feature type="transmembrane region" description="Helical" evidence="6">
    <location>
        <begin position="37"/>
        <end position="59"/>
    </location>
</feature>
<feature type="domain" description="Major facilitator superfamily (MFS) profile" evidence="7">
    <location>
        <begin position="34"/>
        <end position="486"/>
    </location>
</feature>
<keyword evidence="9" id="KW-1185">Reference proteome</keyword>
<reference evidence="8 9" key="1">
    <citation type="submission" date="2020-04" db="EMBL/GenBank/DDBJ databases">
        <authorList>
            <person name="Alioto T."/>
            <person name="Alioto T."/>
            <person name="Gomez Garrido J."/>
        </authorList>
    </citation>
    <scope>NUCLEOTIDE SEQUENCE [LARGE SCALE GENOMIC DNA]</scope>
</reference>
<keyword evidence="3 6" id="KW-0812">Transmembrane</keyword>
<proteinExistence type="predicted"/>
<dbReference type="GO" id="GO:0012505">
    <property type="term" value="C:endomembrane system"/>
    <property type="evidence" value="ECO:0007669"/>
    <property type="project" value="UniProtKB-SubCell"/>
</dbReference>
<keyword evidence="4 6" id="KW-1133">Transmembrane helix</keyword>
<evidence type="ECO:0000256" key="6">
    <source>
        <dbReference type="SAM" id="Phobius"/>
    </source>
</evidence>